<dbReference type="PROSITE" id="PS51662">
    <property type="entry name" value="BP_PHYTASE"/>
    <property type="match status" value="1"/>
</dbReference>
<dbReference type="STRING" id="76947.GCA_002080435_02023"/>
<dbReference type="InterPro" id="IPR011042">
    <property type="entry name" value="6-blade_b-propeller_TolB-like"/>
</dbReference>
<dbReference type="Proteomes" id="UP000024284">
    <property type="component" value="Unassembled WGS sequence"/>
</dbReference>
<organism evidence="2 3">
    <name type="scientific">Sphingobium herbicidovorans (strain ATCC 700291 / DSM 11019 / CCUG 56400 / KCTC 2939 / LMG 18315 / NBRC 16415 / MH)</name>
    <name type="common">Sphingomonas herbicidovorans</name>
    <dbReference type="NCBI Taxonomy" id="1219045"/>
    <lineage>
        <taxon>Bacteria</taxon>
        <taxon>Pseudomonadati</taxon>
        <taxon>Pseudomonadota</taxon>
        <taxon>Alphaproteobacteria</taxon>
        <taxon>Sphingomonadales</taxon>
        <taxon>Sphingomonadaceae</taxon>
        <taxon>Sphingobium</taxon>
    </lineage>
</organism>
<dbReference type="SUPFAM" id="SSF50956">
    <property type="entry name" value="Thermostable phytase (3-phytase)"/>
    <property type="match status" value="1"/>
</dbReference>
<comment type="caution">
    <text evidence="2">The sequence shown here is derived from an EMBL/GenBank/DDBJ whole genome shotgun (WGS) entry which is preliminary data.</text>
</comment>
<proteinExistence type="predicted"/>
<evidence type="ECO:0000313" key="3">
    <source>
        <dbReference type="Proteomes" id="UP000024284"/>
    </source>
</evidence>
<keyword evidence="3" id="KW-1185">Reference proteome</keyword>
<sequence length="362" mass="37437">MTASCNKYYISAIIGFTFITLSGCAPVEREVPLATRIANATPAVAVTARGETAPVGTANADAADDPAIWRNAANPAQSLIVGTDKKAGLYVYGLDGKTRDFLDAGRVNNVDLRDDVVINGQKGILVAASDRNDLANAKVALFLLDPATAKLTALGKVDGGKGEAYGICLYRDAAATYAFIVLKDGTINQIALDTAGAAPTARIVRSMKLASQSEGCAADDRTGILYVAEEDAGLWRFDASATGSTTPVMIAAADGRNLVADAEGVAIAPIGEKDGYVLVSSQGDNAYVAYRLSDDSYAGRFRVGAGAIGGTEETDGIDLMLGDFGPAYPGGLFVAQDGHNAAAAQNFKLVAWDDIAKALGLR</sequence>
<dbReference type="PATRIC" id="fig|1219045.3.peg.2081"/>
<dbReference type="EC" id="3.1.3.8" evidence="2"/>
<evidence type="ECO:0000259" key="1">
    <source>
        <dbReference type="PROSITE" id="PS51662"/>
    </source>
</evidence>
<feature type="domain" description="BPP" evidence="1">
    <location>
        <begin position="36"/>
        <end position="359"/>
    </location>
</feature>
<dbReference type="GO" id="GO:0016158">
    <property type="term" value="F:inositol hexakisphosphate 3-phosphatase activity"/>
    <property type="evidence" value="ECO:0007669"/>
    <property type="project" value="UniProtKB-EC"/>
</dbReference>
<evidence type="ECO:0000313" key="2">
    <source>
        <dbReference type="EMBL" id="KFG90233.1"/>
    </source>
</evidence>
<name>A0A086PA15_SPHHM</name>
<dbReference type="EMBL" id="JFZA02000014">
    <property type="protein sequence ID" value="KFG90233.1"/>
    <property type="molecule type" value="Genomic_DNA"/>
</dbReference>
<dbReference type="Gene3D" id="2.120.10.30">
    <property type="entry name" value="TolB, C-terminal domain"/>
    <property type="match status" value="1"/>
</dbReference>
<reference evidence="2" key="1">
    <citation type="submission" date="2014-08" db="EMBL/GenBank/DDBJ databases">
        <title>Draft genome sequences of Sphingobium herbicidovorans.</title>
        <authorList>
            <person name="Gan H.M."/>
            <person name="Gan H.Y."/>
            <person name="Savka M.A."/>
        </authorList>
    </citation>
    <scope>NUCLEOTIDE SEQUENCE [LARGE SCALE GENOMIC DNA]</scope>
    <source>
        <strain evidence="2">NBRC 16415</strain>
    </source>
</reference>
<keyword evidence="2" id="KW-0378">Hydrolase</keyword>
<dbReference type="PROSITE" id="PS51257">
    <property type="entry name" value="PROKAR_LIPOPROTEIN"/>
    <property type="match status" value="1"/>
</dbReference>
<dbReference type="Pfam" id="PF02333">
    <property type="entry name" value="Phytase"/>
    <property type="match status" value="1"/>
</dbReference>
<accession>A0A086PA15</accession>
<dbReference type="AlphaFoldDB" id="A0A086PA15"/>
<protein>
    <submittedName>
        <fullName evidence="2">Phytase domain protein</fullName>
        <ecNumber evidence="2">3.1.3.8</ecNumber>
    </submittedName>
</protein>
<dbReference type="eggNOG" id="COG4247">
    <property type="taxonomic scope" value="Bacteria"/>
</dbReference>
<gene>
    <name evidence="2" type="ORF">BV98_002039</name>
</gene>
<dbReference type="InterPro" id="IPR003431">
    <property type="entry name" value="B-propeller_Phytase"/>
</dbReference>